<dbReference type="Proteomes" id="UP000578697">
    <property type="component" value="Unassembled WGS sequence"/>
</dbReference>
<gene>
    <name evidence="4" type="ORF">DYE49_05955</name>
    <name evidence="3" type="ORF">HNP77_000623</name>
</gene>
<evidence type="ECO:0000259" key="2">
    <source>
        <dbReference type="SMART" id="SM00487"/>
    </source>
</evidence>
<reference evidence="4 6" key="1">
    <citation type="submission" date="2018-08" db="EMBL/GenBank/DDBJ databases">
        <title>The first complete genome of Treponema rectale (CHPAT), a commensal spirochete of the bovine rectum.</title>
        <authorList>
            <person name="Staton G.J."/>
            <person name="Clegg S.R."/>
            <person name="Carter S.D."/>
            <person name="Radford A.D."/>
            <person name="Darby A."/>
            <person name="Hall N."/>
            <person name="Birtles R.J."/>
            <person name="Evans N.J."/>
        </authorList>
    </citation>
    <scope>NUCLEOTIDE SEQUENCE [LARGE SCALE GENOMIC DNA]</scope>
    <source>
        <strain evidence="4 6">CHPA</strain>
    </source>
</reference>
<dbReference type="SMART" id="SM00487">
    <property type="entry name" value="DEXDc"/>
    <property type="match status" value="1"/>
</dbReference>
<dbReference type="InterPro" id="IPR001650">
    <property type="entry name" value="Helicase_C-like"/>
</dbReference>
<dbReference type="Proteomes" id="UP000593591">
    <property type="component" value="Chromosome"/>
</dbReference>
<dbReference type="InterPro" id="IPR027417">
    <property type="entry name" value="P-loop_NTPase"/>
</dbReference>
<dbReference type="InterPro" id="IPR014001">
    <property type="entry name" value="Helicase_ATP-bd"/>
</dbReference>
<dbReference type="RefSeq" id="WP_184651702.1">
    <property type="nucleotide sequence ID" value="NZ_JACHFR010000001.1"/>
</dbReference>
<evidence type="ECO:0000313" key="3">
    <source>
        <dbReference type="EMBL" id="MBB5218279.1"/>
    </source>
</evidence>
<proteinExistence type="predicted"/>
<dbReference type="Pfam" id="PF00271">
    <property type="entry name" value="Helicase_C"/>
    <property type="match status" value="1"/>
</dbReference>
<feature type="compositionally biased region" description="Basic and acidic residues" evidence="1">
    <location>
        <begin position="752"/>
        <end position="766"/>
    </location>
</feature>
<name>A0A840S6U4_9SPIR</name>
<dbReference type="EMBL" id="CP031517">
    <property type="protein sequence ID" value="QOS40018.1"/>
    <property type="molecule type" value="Genomic_DNA"/>
</dbReference>
<organism evidence="3 5">
    <name type="scientific">Treponema rectale</name>
    <dbReference type="NCBI Taxonomy" id="744512"/>
    <lineage>
        <taxon>Bacteria</taxon>
        <taxon>Pseudomonadati</taxon>
        <taxon>Spirochaetota</taxon>
        <taxon>Spirochaetia</taxon>
        <taxon>Spirochaetales</taxon>
        <taxon>Treponemataceae</taxon>
        <taxon>Treponema</taxon>
    </lineage>
</organism>
<sequence length="1152" mass="134589">MTKFQKEMQDKIQLINTVEEQTYNSLKDFQKATVSRIDFHYRNKIKPQNRILVADEVGMGKTMIAKGTIAKVAKIRLEEEDPLFKVVYICSNQAIAKQNIKTLDILNTNPQVEDTRLSMQHLSVMQSETKPEVLDKYIQLIPLTPGTSFETSGGGNVNERALIYATLLYAEEFSEYKFNHELGKLLMLSCSPKTWRNQVTKKKEALKEVLKDYKKSDFRLDNCKYKKNYPYSIIAELRKDKIEIDSKTENLFDVILRTVKLINKNHCQLRSKCSKCADKNKCYRIQIITALRKAFARISTDMLNPDLIIMDEFQRFNTLIQIDNDSDAGMLAQRFLQEHYEDEKTRTRVLLLSATPYKLFSTMEELNDGSDDDPYKEFFTVMDFLFEKNKEEFQKVWKEYSDALQTAQANGFELLVNRKEIAENEMYKGVCRTERLSVMSGEDFIDVKGVKPEEYLKVTKEDIQSYIQAQTLIMECGKSQNVPVDYIKSCPYIMSFMENYVLKKNIKEACENEEKNIEAANKPLLWLKKKQIENYEELPEVNARLKMLKEEVFEQSAEMLLWCPPTKPYYELDGAFKNIKNFSKTLVFSSWEMVPKMISTLVSYEEERKIRSWKKENEKKYSAFSKHTGRLKLEIEKLGGKQLFSELYPSNYLASIYNPIECLNSNKTINEIKGELKSIISERLNTLKSYESTGDSNDWYVAVLFLLDSKEYVNDWLSTINASIQDIEIEESDDEPDEIIDDFDEGSDEPEKDSSEDISDSNKEKKDSDKRYKNCIAKVEKLFNNMNLGKQPEDLSDFLVNVAMGSFSTCYYRSCKNFRPYSDSNRELIKTPSYNATEFGRAFIRNFNTPEAMEVLDYVDQSNEEDDTGNYLSRVYRYCINGCFQGMLDEYIHLMYRGKDNFQEDIIKNLNMLDTATYEIDTFEAFKKEVTGKDKFRDSRIKMRSHFAVCFSKSTDKGTGDRKENLRNAFNSPLRPFVLASTSIGQEGLDFHNYCRKIMHWNLPSNPVDLEQREGRINRYKCLSIRQNVVELHGNLIFNKDKTVWDQMFEEAKEKENGGNFSELIPFWVFGKNQKIKIERIVPIYPMSSDITRYERLIKILSLYRMTLGQPRQEELLEYVFSNCDDSEIQKMKDLFINLSPWSKENKNSAVQ</sequence>
<dbReference type="EMBL" id="JACHFR010000001">
    <property type="protein sequence ID" value="MBB5218279.1"/>
    <property type="molecule type" value="Genomic_DNA"/>
</dbReference>
<protein>
    <submittedName>
        <fullName evidence="3">Putative transcriptional regulator</fullName>
    </submittedName>
</protein>
<feature type="compositionally biased region" description="Acidic residues" evidence="1">
    <location>
        <begin position="727"/>
        <end position="751"/>
    </location>
</feature>
<accession>A0A840S6U4</accession>
<evidence type="ECO:0000313" key="5">
    <source>
        <dbReference type="Proteomes" id="UP000578697"/>
    </source>
</evidence>
<evidence type="ECO:0000313" key="6">
    <source>
        <dbReference type="Proteomes" id="UP000593591"/>
    </source>
</evidence>
<dbReference type="KEGG" id="trc:DYE49_05955"/>
<feature type="region of interest" description="Disordered" evidence="1">
    <location>
        <begin position="727"/>
        <end position="766"/>
    </location>
</feature>
<reference evidence="3 5" key="2">
    <citation type="submission" date="2020-08" db="EMBL/GenBank/DDBJ databases">
        <title>Genomic Encyclopedia of Type Strains, Phase IV (KMG-IV): sequencing the most valuable type-strain genomes for metagenomic binning, comparative biology and taxonomic classification.</title>
        <authorList>
            <person name="Goeker M."/>
        </authorList>
    </citation>
    <scope>NUCLEOTIDE SEQUENCE [LARGE SCALE GENOMIC DNA]</scope>
    <source>
        <strain evidence="3 5">DSM 103679</strain>
    </source>
</reference>
<feature type="domain" description="Helicase ATP-binding" evidence="2">
    <location>
        <begin position="22"/>
        <end position="378"/>
    </location>
</feature>
<keyword evidence="5" id="KW-1185">Reference proteome</keyword>
<evidence type="ECO:0000313" key="4">
    <source>
        <dbReference type="EMBL" id="QOS40018.1"/>
    </source>
</evidence>
<evidence type="ECO:0000256" key="1">
    <source>
        <dbReference type="SAM" id="MobiDB-lite"/>
    </source>
</evidence>
<dbReference type="SUPFAM" id="SSF52540">
    <property type="entry name" value="P-loop containing nucleoside triphosphate hydrolases"/>
    <property type="match status" value="2"/>
</dbReference>
<dbReference type="AlphaFoldDB" id="A0A840S6U4"/>
<dbReference type="Gene3D" id="3.40.50.300">
    <property type="entry name" value="P-loop containing nucleotide triphosphate hydrolases"/>
    <property type="match status" value="2"/>
</dbReference>